<comment type="similarity">
    <text evidence="1 5">Belongs to the peptidase S41A family.</text>
</comment>
<evidence type="ECO:0000256" key="4">
    <source>
        <dbReference type="ARBA" id="ARBA00022825"/>
    </source>
</evidence>
<proteinExistence type="inferred from homology"/>
<dbReference type="SUPFAM" id="SSF50156">
    <property type="entry name" value="PDZ domain-like"/>
    <property type="match status" value="1"/>
</dbReference>
<keyword evidence="3 5" id="KW-0378">Hydrolase</keyword>
<dbReference type="InterPro" id="IPR036034">
    <property type="entry name" value="PDZ_sf"/>
</dbReference>
<sequence>MKSKKIVLLVIGAVIISVGFFYLGYSKGVLYPKEIIVRGIDNLEEDEINVNFGIFWQVWDKIKKDYIDGESAKDQDLVYGAVGGMVDALKDPNTVFFPPEDAKKFEEDVSGSFGGIGAEIGIRNEQLVIIAPLKDSPAERSSLKSNDKILLIDKTPTTGLDVNEAVKIIRGEIGTKVTLAILRNGWSEPKDFTITRETIKVPTLDFTMTDDQIAHLQLYSFNENANYLFYQAALKTLTGDARGMILDLRNNPGGYLEVAVDLASWFIDRGKLVVSEKFRSGAETAFRANGNGALKNLPIVVLVNQGSASASEILAGALRDQRGAKLVGEKTFGKGSVQEVMPLADNSSLKVTIAHWVLPSGQIIDKTGLAPDFEVKLTDEDREAERDPQLDKALEVLRLQLEPVKSS</sequence>
<reference evidence="8 9" key="1">
    <citation type="journal article" date="2016" name="Nat. Commun.">
        <title>Thousands of microbial genomes shed light on interconnected biogeochemical processes in an aquifer system.</title>
        <authorList>
            <person name="Anantharaman K."/>
            <person name="Brown C.T."/>
            <person name="Hug L.A."/>
            <person name="Sharon I."/>
            <person name="Castelle C.J."/>
            <person name="Probst A.J."/>
            <person name="Thomas B.C."/>
            <person name="Singh A."/>
            <person name="Wilkins M.J."/>
            <person name="Karaoz U."/>
            <person name="Brodie E.L."/>
            <person name="Williams K.H."/>
            <person name="Hubbard S.S."/>
            <person name="Banfield J.F."/>
        </authorList>
    </citation>
    <scope>NUCLEOTIDE SEQUENCE [LARGE SCALE GENOMIC DNA]</scope>
</reference>
<dbReference type="Gene3D" id="3.30.750.44">
    <property type="match status" value="1"/>
</dbReference>
<keyword evidence="4 5" id="KW-0720">Serine protease</keyword>
<dbReference type="STRING" id="1798409.A3I24_03860"/>
<evidence type="ECO:0000256" key="1">
    <source>
        <dbReference type="ARBA" id="ARBA00009179"/>
    </source>
</evidence>
<evidence type="ECO:0000256" key="5">
    <source>
        <dbReference type="RuleBase" id="RU004404"/>
    </source>
</evidence>
<dbReference type="InterPro" id="IPR005151">
    <property type="entry name" value="Tail-specific_protease"/>
</dbReference>
<dbReference type="SMART" id="SM00245">
    <property type="entry name" value="TSPc"/>
    <property type="match status" value="1"/>
</dbReference>
<dbReference type="EMBL" id="MHJL01000038">
    <property type="protein sequence ID" value="OGY66661.1"/>
    <property type="molecule type" value="Genomic_DNA"/>
</dbReference>
<feature type="domain" description="PDZ" evidence="7">
    <location>
        <begin position="102"/>
        <end position="170"/>
    </location>
</feature>
<dbReference type="CDD" id="cd06782">
    <property type="entry name" value="cpPDZ_CPP-like"/>
    <property type="match status" value="1"/>
</dbReference>
<dbReference type="InterPro" id="IPR001478">
    <property type="entry name" value="PDZ"/>
</dbReference>
<evidence type="ECO:0000256" key="2">
    <source>
        <dbReference type="ARBA" id="ARBA00022670"/>
    </source>
</evidence>
<protein>
    <recommendedName>
        <fullName evidence="7">PDZ domain-containing protein</fullName>
    </recommendedName>
</protein>
<accession>A0A1G1ZQ77</accession>
<organism evidence="8 9">
    <name type="scientific">Candidatus Harrisonbacteria bacterium RIFCSPLOWO2_02_FULL_41_13b</name>
    <dbReference type="NCBI Taxonomy" id="1798409"/>
    <lineage>
        <taxon>Bacteria</taxon>
        <taxon>Candidatus Harrisoniibacteriota</taxon>
    </lineage>
</organism>
<keyword evidence="2 5" id="KW-0645">Protease</keyword>
<name>A0A1G1ZQ77_9BACT</name>
<dbReference type="PROSITE" id="PS50106">
    <property type="entry name" value="PDZ"/>
    <property type="match status" value="1"/>
</dbReference>
<dbReference type="AlphaFoldDB" id="A0A1G1ZQ77"/>
<dbReference type="NCBIfam" id="TIGR00225">
    <property type="entry name" value="prc"/>
    <property type="match status" value="1"/>
</dbReference>
<dbReference type="Pfam" id="PF03572">
    <property type="entry name" value="Peptidase_S41"/>
    <property type="match status" value="1"/>
</dbReference>
<dbReference type="Gene3D" id="2.30.42.10">
    <property type="match status" value="1"/>
</dbReference>
<evidence type="ECO:0000256" key="6">
    <source>
        <dbReference type="SAM" id="Phobius"/>
    </source>
</evidence>
<evidence type="ECO:0000313" key="8">
    <source>
        <dbReference type="EMBL" id="OGY66661.1"/>
    </source>
</evidence>
<gene>
    <name evidence="8" type="ORF">A3I24_03860</name>
</gene>
<dbReference type="GO" id="GO:0007165">
    <property type="term" value="P:signal transduction"/>
    <property type="evidence" value="ECO:0007669"/>
    <property type="project" value="TreeGrafter"/>
</dbReference>
<dbReference type="GO" id="GO:0030288">
    <property type="term" value="C:outer membrane-bounded periplasmic space"/>
    <property type="evidence" value="ECO:0007669"/>
    <property type="project" value="TreeGrafter"/>
</dbReference>
<feature type="transmembrane region" description="Helical" evidence="6">
    <location>
        <begin position="7"/>
        <end position="25"/>
    </location>
</feature>
<comment type="caution">
    <text evidence="8">The sequence shown here is derived from an EMBL/GenBank/DDBJ whole genome shotgun (WGS) entry which is preliminary data.</text>
</comment>
<dbReference type="Gene3D" id="3.90.226.10">
    <property type="entry name" value="2-enoyl-CoA Hydratase, Chain A, domain 1"/>
    <property type="match status" value="1"/>
</dbReference>
<evidence type="ECO:0000256" key="3">
    <source>
        <dbReference type="ARBA" id="ARBA00022801"/>
    </source>
</evidence>
<dbReference type="InterPro" id="IPR004447">
    <property type="entry name" value="Peptidase_S41A"/>
</dbReference>
<evidence type="ECO:0000313" key="9">
    <source>
        <dbReference type="Proteomes" id="UP000177690"/>
    </source>
</evidence>
<dbReference type="GO" id="GO:0006508">
    <property type="term" value="P:proteolysis"/>
    <property type="evidence" value="ECO:0007669"/>
    <property type="project" value="UniProtKB-KW"/>
</dbReference>
<evidence type="ECO:0000259" key="7">
    <source>
        <dbReference type="PROSITE" id="PS50106"/>
    </source>
</evidence>
<dbReference type="GO" id="GO:0008236">
    <property type="term" value="F:serine-type peptidase activity"/>
    <property type="evidence" value="ECO:0007669"/>
    <property type="project" value="UniProtKB-KW"/>
</dbReference>
<keyword evidence="6" id="KW-1133">Transmembrane helix</keyword>
<keyword evidence="6" id="KW-0472">Membrane</keyword>
<dbReference type="PANTHER" id="PTHR32060">
    <property type="entry name" value="TAIL-SPECIFIC PROTEASE"/>
    <property type="match status" value="1"/>
</dbReference>
<dbReference type="GO" id="GO:0004175">
    <property type="term" value="F:endopeptidase activity"/>
    <property type="evidence" value="ECO:0007669"/>
    <property type="project" value="TreeGrafter"/>
</dbReference>
<dbReference type="Pfam" id="PF00595">
    <property type="entry name" value="PDZ"/>
    <property type="match status" value="1"/>
</dbReference>
<keyword evidence="6" id="KW-0812">Transmembrane</keyword>
<dbReference type="SUPFAM" id="SSF52096">
    <property type="entry name" value="ClpP/crotonase"/>
    <property type="match status" value="1"/>
</dbReference>
<dbReference type="Proteomes" id="UP000177690">
    <property type="component" value="Unassembled WGS sequence"/>
</dbReference>
<dbReference type="PANTHER" id="PTHR32060:SF30">
    <property type="entry name" value="CARBOXY-TERMINAL PROCESSING PROTEASE CTPA"/>
    <property type="match status" value="1"/>
</dbReference>
<dbReference type="SMART" id="SM00228">
    <property type="entry name" value="PDZ"/>
    <property type="match status" value="1"/>
</dbReference>
<dbReference type="FunFam" id="2.30.42.10:FF:000063">
    <property type="entry name" value="Peptidase, S41 family"/>
    <property type="match status" value="1"/>
</dbReference>
<dbReference type="InterPro" id="IPR029045">
    <property type="entry name" value="ClpP/crotonase-like_dom_sf"/>
</dbReference>
<dbReference type="CDD" id="cd07560">
    <property type="entry name" value="Peptidase_S41_CPP"/>
    <property type="match status" value="1"/>
</dbReference>